<dbReference type="Gene3D" id="3.30.40.10">
    <property type="entry name" value="Zinc/RING finger domain, C3HC4 (zinc finger)"/>
    <property type="match status" value="2"/>
</dbReference>
<dbReference type="PANTHER" id="PTHR45877">
    <property type="entry name" value="E3 UBIQUITIN-PROTEIN LIGASE SIAH2"/>
    <property type="match status" value="1"/>
</dbReference>
<dbReference type="SUPFAM" id="SSF49599">
    <property type="entry name" value="TRAF domain-like"/>
    <property type="match status" value="2"/>
</dbReference>
<keyword evidence="3" id="KW-0862">Zinc</keyword>
<dbReference type="InterPro" id="IPR004162">
    <property type="entry name" value="SINA-like_animal"/>
</dbReference>
<organism evidence="6">
    <name type="scientific">Clastoptera arizonana</name>
    <name type="common">Arizona spittle bug</name>
    <dbReference type="NCBI Taxonomy" id="38151"/>
    <lineage>
        <taxon>Eukaryota</taxon>
        <taxon>Metazoa</taxon>
        <taxon>Ecdysozoa</taxon>
        <taxon>Arthropoda</taxon>
        <taxon>Hexapoda</taxon>
        <taxon>Insecta</taxon>
        <taxon>Pterygota</taxon>
        <taxon>Neoptera</taxon>
        <taxon>Paraneoptera</taxon>
        <taxon>Hemiptera</taxon>
        <taxon>Auchenorrhyncha</taxon>
        <taxon>Cercopoidea</taxon>
        <taxon>Clastopteridae</taxon>
        <taxon>Clastoptera</taxon>
    </lineage>
</organism>
<evidence type="ECO:0000256" key="3">
    <source>
        <dbReference type="ARBA" id="ARBA00022833"/>
    </source>
</evidence>
<dbReference type="SUPFAM" id="SSF57850">
    <property type="entry name" value="RING/U-box"/>
    <property type="match status" value="1"/>
</dbReference>
<name>A0A1B6DN69_9HEMI</name>
<evidence type="ECO:0000259" key="5">
    <source>
        <dbReference type="PROSITE" id="PS50089"/>
    </source>
</evidence>
<dbReference type="EMBL" id="GEDC01010174">
    <property type="protein sequence ID" value="JAS27124.1"/>
    <property type="molecule type" value="Transcribed_RNA"/>
</dbReference>
<dbReference type="PANTHER" id="PTHR45877:SF2">
    <property type="entry name" value="E3 UBIQUITIN-PROTEIN LIGASE SINA-RELATED"/>
    <property type="match status" value="1"/>
</dbReference>
<dbReference type="GO" id="GO:0005737">
    <property type="term" value="C:cytoplasm"/>
    <property type="evidence" value="ECO:0007669"/>
    <property type="project" value="TreeGrafter"/>
</dbReference>
<dbReference type="InterPro" id="IPR001841">
    <property type="entry name" value="Znf_RING"/>
</dbReference>
<dbReference type="AlphaFoldDB" id="A0A1B6DN69"/>
<dbReference type="UniPathway" id="UPA00143"/>
<reference evidence="6" key="1">
    <citation type="submission" date="2015-12" db="EMBL/GenBank/DDBJ databases">
        <title>De novo transcriptome assembly of four potential Pierce s Disease insect vectors from Arizona vineyards.</title>
        <authorList>
            <person name="Tassone E.E."/>
        </authorList>
    </citation>
    <scope>NUCLEOTIDE SEQUENCE</scope>
</reference>
<evidence type="ECO:0000256" key="2">
    <source>
        <dbReference type="ARBA" id="ARBA00022771"/>
    </source>
</evidence>
<dbReference type="PROSITE" id="PS50089">
    <property type="entry name" value="ZF_RING_2"/>
    <property type="match status" value="1"/>
</dbReference>
<dbReference type="GO" id="GO:0061630">
    <property type="term" value="F:ubiquitin protein ligase activity"/>
    <property type="evidence" value="ECO:0007669"/>
    <property type="project" value="TreeGrafter"/>
</dbReference>
<proteinExistence type="predicted"/>
<feature type="domain" description="RING-type" evidence="5">
    <location>
        <begin position="7"/>
        <end position="42"/>
    </location>
</feature>
<keyword evidence="2 4" id="KW-0863">Zinc-finger</keyword>
<dbReference type="GO" id="GO:0008270">
    <property type="term" value="F:zinc ion binding"/>
    <property type="evidence" value="ECO:0007669"/>
    <property type="project" value="UniProtKB-KW"/>
</dbReference>
<gene>
    <name evidence="6" type="ORF">g.33005</name>
</gene>
<dbReference type="GO" id="GO:0016567">
    <property type="term" value="P:protein ubiquitination"/>
    <property type="evidence" value="ECO:0007669"/>
    <property type="project" value="UniProtKB-UniPathway"/>
</dbReference>
<dbReference type="GO" id="GO:0043161">
    <property type="term" value="P:proteasome-mediated ubiquitin-dependent protein catabolic process"/>
    <property type="evidence" value="ECO:0007669"/>
    <property type="project" value="TreeGrafter"/>
</dbReference>
<evidence type="ECO:0000256" key="1">
    <source>
        <dbReference type="ARBA" id="ARBA00022723"/>
    </source>
</evidence>
<dbReference type="InterPro" id="IPR049548">
    <property type="entry name" value="Sina-like_RING"/>
</dbReference>
<protein>
    <recommendedName>
        <fullName evidence="5">RING-type domain-containing protein</fullName>
    </recommendedName>
</protein>
<dbReference type="InterPro" id="IPR013083">
    <property type="entry name" value="Znf_RING/FYVE/PHD"/>
</dbReference>
<sequence length="507" mass="59146">IEKTLECPVCLDTLTPPLVVCCNNHYYCSSCGQALKECFICRTEMARNVKYPILLDNILQEMPRKCKASEHCNVFMPGPELKEHMRICSHRCISCKIVSCSWKGNYETLLEHVATNHKDFLLGNGNTTVTFADFSVDQPYYSVKLISSLDCLFWMYTKNDPTKGKYKVVFTYIPLDKEKFKSQIEFVTEDISLSKTKEVLSQEVDIEETLSGGDIISFPSEELSPFVDDNKQLMYEIMFFKMVPRIELSPIFKIRFLENKNEETLRNMIKGIYNQAKCQFCTSTFLPPIKLCDNYHLYCKNCDVTNCSLCNDRVDSAIVSSFKIIHKCRHSDKCEVYDDDGNSLAKHEKICKYRTVSCPIPDCFEMIQLLDLIDHIKSFHPEIEICLESSFSVKYNEFHKPDIIRKFIRLTDCMCWLITWKNILNSMLFIVCICFPIKQNIRLYSKIRFYNPNTEEERIYTQPVFNEQSEGLFFSEKCTVIPPQYLYPYIDSDDSLKFSFELSNKSL</sequence>
<dbReference type="Pfam" id="PF21362">
    <property type="entry name" value="Sina_RING"/>
    <property type="match status" value="1"/>
</dbReference>
<feature type="non-terminal residue" evidence="6">
    <location>
        <position position="1"/>
    </location>
</feature>
<dbReference type="GO" id="GO:0031624">
    <property type="term" value="F:ubiquitin conjugating enzyme binding"/>
    <property type="evidence" value="ECO:0007669"/>
    <property type="project" value="TreeGrafter"/>
</dbReference>
<evidence type="ECO:0000313" key="6">
    <source>
        <dbReference type="EMBL" id="JAS27124.1"/>
    </source>
</evidence>
<keyword evidence="1" id="KW-0479">Metal-binding</keyword>
<dbReference type="Pfam" id="PF21361">
    <property type="entry name" value="Sina_ZnF"/>
    <property type="match status" value="1"/>
</dbReference>
<accession>A0A1B6DN69</accession>
<evidence type="ECO:0000256" key="4">
    <source>
        <dbReference type="PROSITE-ProRule" id="PRU00175"/>
    </source>
</evidence>